<feature type="domain" description="D-isomer specific 2-hydroxyacid dehydrogenase NAD-binding" evidence="3">
    <location>
        <begin position="99"/>
        <end position="275"/>
    </location>
</feature>
<dbReference type="Gene3D" id="3.40.50.720">
    <property type="entry name" value="NAD(P)-binding Rossmann-like Domain"/>
    <property type="match status" value="2"/>
</dbReference>
<dbReference type="PANTHER" id="PTHR43333">
    <property type="entry name" value="2-HACID_DH_C DOMAIN-CONTAINING PROTEIN"/>
    <property type="match status" value="1"/>
</dbReference>
<evidence type="ECO:0000313" key="4">
    <source>
        <dbReference type="EMBL" id="RRJ28641.1"/>
    </source>
</evidence>
<keyword evidence="1" id="KW-0560">Oxidoreductase</keyword>
<comment type="caution">
    <text evidence="4">The sequence shown here is derived from an EMBL/GenBank/DDBJ whole genome shotgun (WGS) entry which is preliminary data.</text>
</comment>
<dbReference type="Pfam" id="PF02826">
    <property type="entry name" value="2-Hacid_dh_C"/>
    <property type="match status" value="1"/>
</dbReference>
<organism evidence="4 5">
    <name type="scientific">Halocatena pleomorpha</name>
    <dbReference type="NCBI Taxonomy" id="1785090"/>
    <lineage>
        <taxon>Archaea</taxon>
        <taxon>Methanobacteriati</taxon>
        <taxon>Methanobacteriota</taxon>
        <taxon>Stenosarchaea group</taxon>
        <taxon>Halobacteria</taxon>
        <taxon>Halobacteriales</taxon>
        <taxon>Natronomonadaceae</taxon>
        <taxon>Halocatena</taxon>
    </lineage>
</organism>
<dbReference type="InterPro" id="IPR006140">
    <property type="entry name" value="D-isomer_DH_NAD-bd"/>
</dbReference>
<accession>A0A3P3R573</accession>
<dbReference type="GO" id="GO:0016491">
    <property type="term" value="F:oxidoreductase activity"/>
    <property type="evidence" value="ECO:0007669"/>
    <property type="project" value="UniProtKB-KW"/>
</dbReference>
<dbReference type="InterPro" id="IPR036291">
    <property type="entry name" value="NAD(P)-bd_dom_sf"/>
</dbReference>
<dbReference type="GO" id="GO:0051287">
    <property type="term" value="F:NAD binding"/>
    <property type="evidence" value="ECO:0007669"/>
    <property type="project" value="InterPro"/>
</dbReference>
<dbReference type="EMBL" id="RRCH01000034">
    <property type="protein sequence ID" value="RRJ28641.1"/>
    <property type="molecule type" value="Genomic_DNA"/>
</dbReference>
<name>A0A3P3R573_9EURY</name>
<keyword evidence="5" id="KW-1185">Reference proteome</keyword>
<dbReference type="PANTHER" id="PTHR43333:SF1">
    <property type="entry name" value="D-ISOMER SPECIFIC 2-HYDROXYACID DEHYDROGENASE NAD-BINDING DOMAIN-CONTAINING PROTEIN"/>
    <property type="match status" value="1"/>
</dbReference>
<reference evidence="4 5" key="1">
    <citation type="submission" date="2018-11" db="EMBL/GenBank/DDBJ databases">
        <title>Taxonoimc description of Halomarina strain SPP-AMP-1.</title>
        <authorList>
            <person name="Pal Y."/>
            <person name="Srinivasana K."/>
            <person name="Verma A."/>
            <person name="Kumar P."/>
        </authorList>
    </citation>
    <scope>NUCLEOTIDE SEQUENCE [LARGE SCALE GENOMIC DNA]</scope>
    <source>
        <strain evidence="4 5">SPP-AMP-1</strain>
    </source>
</reference>
<sequence length="307" mass="33101">MQIGVHDSIAFSFDPERIAAFLESHGHQCTVLEAGDSVAGEGYDCVVTFGHEDALLDAPWVHCIRAGVDAFPFDRYAETETALTHSPGIHATTIGETVLGMVLSFARRLHRYRDRQHANNWEIEPYDATFTVQDETVCVVGLGTLGEGVALRADALGMTVRGVRREPKPVPGVDELFRPDELHDAVAGARFVVLCVPLTEDTEAMIDADVFAAMDEDAYLINVARGGVVAEDALLDALDGDEIAGAGLDAHAEEPLPADSPLWGYDDVIITPHVGALSNTYHESVGKLVVANAERRENGESLSDRVV</sequence>
<evidence type="ECO:0000313" key="5">
    <source>
        <dbReference type="Proteomes" id="UP000282322"/>
    </source>
</evidence>
<dbReference type="SUPFAM" id="SSF52283">
    <property type="entry name" value="Formate/glycerate dehydrogenase catalytic domain-like"/>
    <property type="match status" value="1"/>
</dbReference>
<dbReference type="SUPFAM" id="SSF51735">
    <property type="entry name" value="NAD(P)-binding Rossmann-fold domains"/>
    <property type="match status" value="1"/>
</dbReference>
<dbReference type="OrthoDB" id="162251at2157"/>
<dbReference type="AlphaFoldDB" id="A0A3P3R573"/>
<evidence type="ECO:0000256" key="2">
    <source>
        <dbReference type="ARBA" id="ARBA00023027"/>
    </source>
</evidence>
<dbReference type="Proteomes" id="UP000282322">
    <property type="component" value="Unassembled WGS sequence"/>
</dbReference>
<dbReference type="RefSeq" id="WP_124956203.1">
    <property type="nucleotide sequence ID" value="NZ_RRCH01000034.1"/>
</dbReference>
<gene>
    <name evidence="4" type="ORF">EIK79_15235</name>
</gene>
<proteinExistence type="predicted"/>
<dbReference type="NCBIfam" id="NF041369">
    <property type="entry name" value="Dhydh_Halo"/>
    <property type="match status" value="1"/>
</dbReference>
<keyword evidence="2" id="KW-0520">NAD</keyword>
<protein>
    <submittedName>
        <fullName evidence="4">D-2-hydroxyacid dehydrogenase</fullName>
    </submittedName>
</protein>
<dbReference type="CDD" id="cd05300">
    <property type="entry name" value="2-Hacid_dh_1"/>
    <property type="match status" value="1"/>
</dbReference>
<evidence type="ECO:0000256" key="1">
    <source>
        <dbReference type="ARBA" id="ARBA00023002"/>
    </source>
</evidence>
<dbReference type="InterPro" id="IPR054891">
    <property type="entry name" value="Dhydh_Halo"/>
</dbReference>
<evidence type="ECO:0000259" key="3">
    <source>
        <dbReference type="Pfam" id="PF02826"/>
    </source>
</evidence>